<dbReference type="InterPro" id="IPR050251">
    <property type="entry name" value="HpcH-HpaI_aldolase"/>
</dbReference>
<dbReference type="OrthoDB" id="86160at2"/>
<dbReference type="EMBL" id="FPBO01000011">
    <property type="protein sequence ID" value="SFU83452.1"/>
    <property type="molecule type" value="Genomic_DNA"/>
</dbReference>
<evidence type="ECO:0000313" key="6">
    <source>
        <dbReference type="Proteomes" id="UP000199391"/>
    </source>
</evidence>
<dbReference type="Pfam" id="PF03328">
    <property type="entry name" value="HpcH_HpaI"/>
    <property type="match status" value="1"/>
</dbReference>
<dbReference type="PANTHER" id="PTHR30502:SF0">
    <property type="entry name" value="PHOSPHOENOLPYRUVATE CARBOXYLASE FAMILY PROTEIN"/>
    <property type="match status" value="1"/>
</dbReference>
<protein>
    <submittedName>
        <fullName evidence="5">4-hydroxy-2-oxoheptanedioate aldolase</fullName>
    </submittedName>
</protein>
<evidence type="ECO:0000256" key="2">
    <source>
        <dbReference type="ARBA" id="ARBA00022723"/>
    </source>
</evidence>
<dbReference type="Gene3D" id="3.20.20.60">
    <property type="entry name" value="Phosphoenolpyruvate-binding domains"/>
    <property type="match status" value="1"/>
</dbReference>
<keyword evidence="2" id="KW-0479">Metal-binding</keyword>
<evidence type="ECO:0000259" key="4">
    <source>
        <dbReference type="Pfam" id="PF03328"/>
    </source>
</evidence>
<comment type="similarity">
    <text evidence="1">Belongs to the HpcH/HpaI aldolase family.</text>
</comment>
<dbReference type="SUPFAM" id="SSF51621">
    <property type="entry name" value="Phosphoenolpyruvate/pyruvate domain"/>
    <property type="match status" value="1"/>
</dbReference>
<dbReference type="Proteomes" id="UP000199391">
    <property type="component" value="Unassembled WGS sequence"/>
</dbReference>
<keyword evidence="6" id="KW-1185">Reference proteome</keyword>
<dbReference type="InterPro" id="IPR040442">
    <property type="entry name" value="Pyrv_kinase-like_dom_sf"/>
</dbReference>
<dbReference type="STRING" id="1035707.SAMN05216552_101145"/>
<gene>
    <name evidence="5" type="ORF">SAMN05216552_101145</name>
</gene>
<evidence type="ECO:0000256" key="3">
    <source>
        <dbReference type="ARBA" id="ARBA00023239"/>
    </source>
</evidence>
<organism evidence="5 6">
    <name type="scientific">Pseudoduganella namucuonensis</name>
    <dbReference type="NCBI Taxonomy" id="1035707"/>
    <lineage>
        <taxon>Bacteria</taxon>
        <taxon>Pseudomonadati</taxon>
        <taxon>Pseudomonadota</taxon>
        <taxon>Betaproteobacteria</taxon>
        <taxon>Burkholderiales</taxon>
        <taxon>Oxalobacteraceae</taxon>
        <taxon>Telluria group</taxon>
        <taxon>Pseudoduganella</taxon>
    </lineage>
</organism>
<name>A0A1I7JE77_9BURK</name>
<dbReference type="InterPro" id="IPR005000">
    <property type="entry name" value="Aldolase/citrate-lyase_domain"/>
</dbReference>
<dbReference type="AlphaFoldDB" id="A0A1I7JE77"/>
<dbReference type="GO" id="GO:0046872">
    <property type="term" value="F:metal ion binding"/>
    <property type="evidence" value="ECO:0007669"/>
    <property type="project" value="UniProtKB-KW"/>
</dbReference>
<dbReference type="InterPro" id="IPR015813">
    <property type="entry name" value="Pyrv/PenolPyrv_kinase-like_dom"/>
</dbReference>
<feature type="domain" description="HpcH/HpaI aldolase/citrate lyase" evidence="4">
    <location>
        <begin position="26"/>
        <end position="235"/>
    </location>
</feature>
<dbReference type="PANTHER" id="PTHR30502">
    <property type="entry name" value="2-KETO-3-DEOXY-L-RHAMNONATE ALDOLASE"/>
    <property type="match status" value="1"/>
</dbReference>
<accession>A0A1I7JE77</accession>
<proteinExistence type="inferred from homology"/>
<dbReference type="GO" id="GO:0005737">
    <property type="term" value="C:cytoplasm"/>
    <property type="evidence" value="ECO:0007669"/>
    <property type="project" value="TreeGrafter"/>
</dbReference>
<keyword evidence="3" id="KW-0456">Lyase</keyword>
<evidence type="ECO:0000256" key="1">
    <source>
        <dbReference type="ARBA" id="ARBA00005568"/>
    </source>
</evidence>
<reference evidence="6" key="1">
    <citation type="submission" date="2016-10" db="EMBL/GenBank/DDBJ databases">
        <authorList>
            <person name="Varghese N."/>
            <person name="Submissions S."/>
        </authorList>
    </citation>
    <scope>NUCLEOTIDE SEQUENCE [LARGE SCALE GENOMIC DNA]</scope>
    <source>
        <strain evidence="6">CGMCC 1.11014</strain>
    </source>
</reference>
<dbReference type="GO" id="GO:0016832">
    <property type="term" value="F:aldehyde-lyase activity"/>
    <property type="evidence" value="ECO:0007669"/>
    <property type="project" value="TreeGrafter"/>
</dbReference>
<evidence type="ECO:0000313" key="5">
    <source>
        <dbReference type="EMBL" id="SFU83452.1"/>
    </source>
</evidence>
<sequence length="255" mass="27244">MLRTNRLRQALADGVPVYGLLNSMPSALMVEMIGYAGYDFVLLDMEHVCLNPETLEHMVRAAEGAGLTALVRVPGPDVGAILRALDCGAMGVVVPHVRSRADAELAVSASRYHPLGARGISGGRTTGFGTMPLAAYLEQANREVMVVAMVEDGEGVDNIDEILSVPGLDMVLEGAVDLSQSYGVPGQPLHALVQRALGRVAEACREHRVPFCAIPRAPGQHAAWREQGVRAFLLGDDRGVAFRALKANREDAIRS</sequence>
<dbReference type="RefSeq" id="WP_093556193.1">
    <property type="nucleotide sequence ID" value="NZ_FPBO01000011.1"/>
</dbReference>